<keyword evidence="5 8" id="KW-0812">Transmembrane</keyword>
<name>A0A7I8LM63_SPIIN</name>
<evidence type="ECO:0000256" key="4">
    <source>
        <dbReference type="ARBA" id="ARBA00022677"/>
    </source>
</evidence>
<keyword evidence="6 8" id="KW-1133">Transmembrane helix</keyword>
<comment type="similarity">
    <text evidence="3">Belongs to the oleosin family.</text>
</comment>
<reference evidence="9" key="1">
    <citation type="submission" date="2020-02" db="EMBL/GenBank/DDBJ databases">
        <authorList>
            <person name="Scholz U."/>
            <person name="Mascher M."/>
            <person name="Fiebig A."/>
        </authorList>
    </citation>
    <scope>NUCLEOTIDE SEQUENCE</scope>
</reference>
<protein>
    <submittedName>
        <fullName evidence="9">Uncharacterized protein</fullName>
    </submittedName>
</protein>
<evidence type="ECO:0000256" key="2">
    <source>
        <dbReference type="ARBA" id="ARBA00004502"/>
    </source>
</evidence>
<evidence type="ECO:0000313" key="9">
    <source>
        <dbReference type="EMBL" id="CAA7410338.1"/>
    </source>
</evidence>
<dbReference type="OrthoDB" id="2016943at2759"/>
<proteinExistence type="inferred from homology"/>
<evidence type="ECO:0000256" key="5">
    <source>
        <dbReference type="ARBA" id="ARBA00022692"/>
    </source>
</evidence>
<organism evidence="9 10">
    <name type="scientific">Spirodela intermedia</name>
    <name type="common">Intermediate duckweed</name>
    <dbReference type="NCBI Taxonomy" id="51605"/>
    <lineage>
        <taxon>Eukaryota</taxon>
        <taxon>Viridiplantae</taxon>
        <taxon>Streptophyta</taxon>
        <taxon>Embryophyta</taxon>
        <taxon>Tracheophyta</taxon>
        <taxon>Spermatophyta</taxon>
        <taxon>Magnoliopsida</taxon>
        <taxon>Liliopsida</taxon>
        <taxon>Araceae</taxon>
        <taxon>Lemnoideae</taxon>
        <taxon>Spirodela</taxon>
    </lineage>
</organism>
<evidence type="ECO:0000256" key="1">
    <source>
        <dbReference type="ARBA" id="ARBA00004141"/>
    </source>
</evidence>
<dbReference type="GO" id="GO:0009791">
    <property type="term" value="P:post-embryonic development"/>
    <property type="evidence" value="ECO:0007669"/>
    <property type="project" value="UniProtKB-ARBA"/>
</dbReference>
<keyword evidence="7 8" id="KW-0472">Membrane</keyword>
<comment type="subcellular location">
    <subcellularLocation>
        <location evidence="2">Lipid droplet</location>
    </subcellularLocation>
    <subcellularLocation>
        <location evidence="1">Membrane</location>
        <topology evidence="1">Multi-pass membrane protein</topology>
    </subcellularLocation>
</comment>
<accession>A0A7I8LM63</accession>
<gene>
    <name evidence="9" type="ORF">SI8410_17021016</name>
</gene>
<evidence type="ECO:0000256" key="7">
    <source>
        <dbReference type="ARBA" id="ARBA00023136"/>
    </source>
</evidence>
<dbReference type="PANTHER" id="PTHR33203">
    <property type="entry name" value="OLEOSIN"/>
    <property type="match status" value="1"/>
</dbReference>
<feature type="transmembrane region" description="Helical" evidence="8">
    <location>
        <begin position="72"/>
        <end position="105"/>
    </location>
</feature>
<dbReference type="GO" id="GO:0016020">
    <property type="term" value="C:membrane"/>
    <property type="evidence" value="ECO:0007669"/>
    <property type="project" value="UniProtKB-SubCell"/>
</dbReference>
<keyword evidence="10" id="KW-1185">Reference proteome</keyword>
<evidence type="ECO:0000313" key="10">
    <source>
        <dbReference type="Proteomes" id="UP000663760"/>
    </source>
</evidence>
<dbReference type="GO" id="GO:0048608">
    <property type="term" value="P:reproductive structure development"/>
    <property type="evidence" value="ECO:0007669"/>
    <property type="project" value="UniProtKB-ARBA"/>
</dbReference>
<evidence type="ECO:0000256" key="8">
    <source>
        <dbReference type="SAM" id="Phobius"/>
    </source>
</evidence>
<dbReference type="Pfam" id="PF01277">
    <property type="entry name" value="Oleosin"/>
    <property type="match status" value="1"/>
</dbReference>
<sequence>MADRQPGLRRPGGAAAVFERLRQRPLNSSQILGFLTLAVSGGILLLLTGLTLTAAVVGLIFFSPLLLLSSPLWVPVAALTFTAAALLLLTCGSGVATLAAASWAYKYMKGGRPPGSERIDFARSRIADTAGHVKEYAREHYGGYLRGRVKDAAPGA</sequence>
<evidence type="ECO:0000256" key="3">
    <source>
        <dbReference type="ARBA" id="ARBA00010858"/>
    </source>
</evidence>
<evidence type="ECO:0000256" key="6">
    <source>
        <dbReference type="ARBA" id="ARBA00022989"/>
    </source>
</evidence>
<dbReference type="GO" id="GO:0019915">
    <property type="term" value="P:lipid storage"/>
    <property type="evidence" value="ECO:0007669"/>
    <property type="project" value="TreeGrafter"/>
</dbReference>
<dbReference type="EMBL" id="LR746280">
    <property type="protein sequence ID" value="CAA7410338.1"/>
    <property type="molecule type" value="Genomic_DNA"/>
</dbReference>
<feature type="transmembrane region" description="Helical" evidence="8">
    <location>
        <begin position="31"/>
        <end position="60"/>
    </location>
</feature>
<dbReference type="Proteomes" id="UP000663760">
    <property type="component" value="Chromosome 17"/>
</dbReference>
<dbReference type="InterPro" id="IPR000136">
    <property type="entry name" value="Oleosin"/>
</dbReference>
<dbReference type="PANTHER" id="PTHR33203:SF4">
    <property type="entry name" value="F27J15.22"/>
    <property type="match status" value="1"/>
</dbReference>
<dbReference type="AlphaFoldDB" id="A0A7I8LM63"/>
<keyword evidence="4" id="KW-0551">Lipid droplet</keyword>
<dbReference type="GO" id="GO:0012511">
    <property type="term" value="C:monolayer-surrounded lipid storage body"/>
    <property type="evidence" value="ECO:0007669"/>
    <property type="project" value="InterPro"/>
</dbReference>